<keyword evidence="2" id="KW-1185">Reference proteome</keyword>
<protein>
    <submittedName>
        <fullName evidence="1">Uncharacterized protein</fullName>
    </submittedName>
</protein>
<dbReference type="PANTHER" id="PTHR14199:SF29">
    <property type="entry name" value="NEUROBLASTOMA BREAKPOINT FAMILY MEMBER 4-RELATED"/>
    <property type="match status" value="1"/>
</dbReference>
<dbReference type="InterPro" id="IPR055306">
    <property type="entry name" value="NBPF"/>
</dbReference>
<evidence type="ECO:0000313" key="2">
    <source>
        <dbReference type="Proteomes" id="UP000551758"/>
    </source>
</evidence>
<organism evidence="1 2">
    <name type="scientific">Diceros bicornis minor</name>
    <name type="common">South-central black rhinoceros</name>
    <dbReference type="NCBI Taxonomy" id="77932"/>
    <lineage>
        <taxon>Eukaryota</taxon>
        <taxon>Metazoa</taxon>
        <taxon>Chordata</taxon>
        <taxon>Craniata</taxon>
        <taxon>Vertebrata</taxon>
        <taxon>Euteleostomi</taxon>
        <taxon>Mammalia</taxon>
        <taxon>Eutheria</taxon>
        <taxon>Laurasiatheria</taxon>
        <taxon>Perissodactyla</taxon>
        <taxon>Rhinocerotidae</taxon>
        <taxon>Diceros</taxon>
    </lineage>
</organism>
<dbReference type="EMBL" id="JACDTQ010000150">
    <property type="protein sequence ID" value="KAF5929025.1"/>
    <property type="molecule type" value="Genomic_DNA"/>
</dbReference>
<dbReference type="Proteomes" id="UP000551758">
    <property type="component" value="Unassembled WGS sequence"/>
</dbReference>
<accession>A0A7J7FLV2</accession>
<comment type="caution">
    <text evidence="1">The sequence shown here is derived from an EMBL/GenBank/DDBJ whole genome shotgun (WGS) entry which is preliminary data.</text>
</comment>
<feature type="non-terminal residue" evidence="1">
    <location>
        <position position="183"/>
    </location>
</feature>
<gene>
    <name evidence="1" type="ORF">HPG69_018306</name>
</gene>
<name>A0A7J7FLV2_DICBM</name>
<dbReference type="AlphaFoldDB" id="A0A7J7FLV2"/>
<proteinExistence type="predicted"/>
<evidence type="ECO:0000313" key="1">
    <source>
        <dbReference type="EMBL" id="KAF5929025.1"/>
    </source>
</evidence>
<sequence length="183" mass="20805">CGECKDIIESVLKKELHFNEENLAEKSTLAQTLSHFPCHEIPAHMVMRNRQRQLHAVQGNISVLIQDQEQQLTWLWQRLQEGRDISILLSQHLKDLLIHNDVDNCQGQGFREQLAEGHRLAESIVRKLSPGKVATGPDCPELLQGPRLTRDSTAPLAQHAMMLIYQIRDTLLDASEIHARADL</sequence>
<dbReference type="PANTHER" id="PTHR14199">
    <property type="entry name" value="NEUROBLASTOMA BREAKPOINT FAMILY MEMBER 6-LIKE PROTEIN"/>
    <property type="match status" value="1"/>
</dbReference>
<reference evidence="1 2" key="1">
    <citation type="journal article" date="2020" name="Mol. Biol. Evol.">
        <title>Interspecific Gene Flow and the Evolution of Specialization in Black and White Rhinoceros.</title>
        <authorList>
            <person name="Moodley Y."/>
            <person name="Westbury M.V."/>
            <person name="Russo I.M."/>
            <person name="Gopalakrishnan S."/>
            <person name="Rakotoarivelo A."/>
            <person name="Olsen R.A."/>
            <person name="Prost S."/>
            <person name="Tunstall T."/>
            <person name="Ryder O.A."/>
            <person name="Dalen L."/>
            <person name="Bruford M.W."/>
        </authorList>
    </citation>
    <scope>NUCLEOTIDE SEQUENCE [LARGE SCALE GENOMIC DNA]</scope>
    <source>
        <strain evidence="1">SBR-YM</strain>
        <tissue evidence="1">Skin</tissue>
    </source>
</reference>